<evidence type="ECO:0000256" key="9">
    <source>
        <dbReference type="ARBA" id="ARBA00022991"/>
    </source>
</evidence>
<dbReference type="Gene3D" id="3.30.565.10">
    <property type="entry name" value="Histidine kinase-like ATPase, C-terminal domain"/>
    <property type="match status" value="1"/>
</dbReference>
<evidence type="ECO:0000313" key="15">
    <source>
        <dbReference type="Proteomes" id="UP001597369"/>
    </source>
</evidence>
<dbReference type="SUPFAM" id="SSF55781">
    <property type="entry name" value="GAF domain-like"/>
    <property type="match status" value="2"/>
</dbReference>
<evidence type="ECO:0000256" key="10">
    <source>
        <dbReference type="ARBA" id="ARBA00023170"/>
    </source>
</evidence>
<dbReference type="SMART" id="SM00065">
    <property type="entry name" value="GAF"/>
    <property type="match status" value="1"/>
</dbReference>
<dbReference type="Gene3D" id="3.30.450.40">
    <property type="match status" value="1"/>
</dbReference>
<keyword evidence="10" id="KW-0675">Receptor</keyword>
<dbReference type="SMART" id="SM00387">
    <property type="entry name" value="HATPase_c"/>
    <property type="match status" value="1"/>
</dbReference>
<dbReference type="InterPro" id="IPR005467">
    <property type="entry name" value="His_kinase_dom"/>
</dbReference>
<dbReference type="InterPro" id="IPR043150">
    <property type="entry name" value="Phytochrome_PHY_sf"/>
</dbReference>
<evidence type="ECO:0000256" key="11">
    <source>
        <dbReference type="SAM" id="Coils"/>
    </source>
</evidence>
<evidence type="ECO:0000256" key="2">
    <source>
        <dbReference type="ARBA" id="ARBA00006402"/>
    </source>
</evidence>
<keyword evidence="4" id="KW-0600">Photoreceptor protein</keyword>
<dbReference type="Gene3D" id="1.10.287.130">
    <property type="match status" value="1"/>
</dbReference>
<dbReference type="Pfam" id="PF02518">
    <property type="entry name" value="HATPase_c"/>
    <property type="match status" value="1"/>
</dbReference>
<keyword evidence="14" id="KW-0067">ATP-binding</keyword>
<evidence type="ECO:0000259" key="13">
    <source>
        <dbReference type="PROSITE" id="PS50109"/>
    </source>
</evidence>
<accession>A0ABW4WUC6</accession>
<comment type="caution">
    <text evidence="14">The sequence shown here is derived from an EMBL/GenBank/DDBJ whole genome shotgun (WGS) entry which is preliminary data.</text>
</comment>
<evidence type="ECO:0000256" key="8">
    <source>
        <dbReference type="ARBA" id="ARBA00022777"/>
    </source>
</evidence>
<keyword evidence="9" id="KW-0157">Chromophore</keyword>
<dbReference type="InterPro" id="IPR016132">
    <property type="entry name" value="Phyto_chromo_attachment"/>
</dbReference>
<evidence type="ECO:0000256" key="7">
    <source>
        <dbReference type="ARBA" id="ARBA00022679"/>
    </source>
</evidence>
<keyword evidence="6" id="KW-0716">Sensory transduction</keyword>
<proteinExistence type="inferred from homology"/>
<dbReference type="PROSITE" id="PS50046">
    <property type="entry name" value="PHYTOCHROME_2"/>
    <property type="match status" value="1"/>
</dbReference>
<organism evidence="14 15">
    <name type="scientific">Pontibacter silvestris</name>
    <dbReference type="NCBI Taxonomy" id="2305183"/>
    <lineage>
        <taxon>Bacteria</taxon>
        <taxon>Pseudomonadati</taxon>
        <taxon>Bacteroidota</taxon>
        <taxon>Cytophagia</taxon>
        <taxon>Cytophagales</taxon>
        <taxon>Hymenobacteraceae</taxon>
        <taxon>Pontibacter</taxon>
    </lineage>
</organism>
<sequence length="749" mass="85039">MQNYKNHKVDLSNCDSEPIHIIGRIQPHGFLIILNSSSLIVEQLSENVEYYLGVKPEVLFGKTLDTICSAEEYQKLEKQLRNDPIISPQLVTIRDKHFFGFAHLSANKIILECEAYTPTDEYERLENYCSFSHFQSKINTLYSLESLSELLVNFVQEYLNYDRVLLYVFDKEWNGEVIAEKTKPGIGSYLYQHFPSSDIPAPARDLLTKKPIRQIPDISASAIDIVPYVNLADGAPTNIIQSELRNASEIHLEYLANMGVQASLSITLMVKGKLWGLITCHHQSPKFVDFWKRQMCYMASKTFSAAVLTNQEKRDLQTLAYYKQMEEVLVEQVNATGSVSKGLFKQHFTLLDITESQGAAIYIENTLTTTGNTPAADQVMEIIEWLIANNNASIFYTRELSKHIPQADAYRQNASGLLALEISRYNKSYILFFKPEIKETRIWAGNPEKPIAGDGMRVHPRKSFSKWVEDIRGKSVPWTMNELEVTQLLLKDMVAILLRNHADKLKELNDELLTKSEELKVKNNRLEDFAYIITHNLRSPLSNIRGLYAHYQASPNQETGSEVMGRMNLMINNMSDTIDDLNTILKTANEQQLQQEAVSVADVINKEKQNILTEPQAEITTELFVTQLNIPKVYIESIVHNLLSNALKYSSPDRKPIIKVKTWLEHDKLYLTVSDNGLGMNLNKMGHKLFGLYKTFHRNKDSKGLGLYLTRMQVEALGGKISAESEPDKGTTFTVELSASLGCSFNVGP</sequence>
<gene>
    <name evidence="14" type="ORF">ACFSKU_02620</name>
</gene>
<keyword evidence="15" id="KW-1185">Reference proteome</keyword>
<name>A0ABW4WUC6_9BACT</name>
<dbReference type="Gene3D" id="3.30.450.270">
    <property type="match status" value="1"/>
</dbReference>
<dbReference type="EC" id="2.7.13.3" evidence="3"/>
<protein>
    <recommendedName>
        <fullName evidence="3">histidine kinase</fullName>
        <ecNumber evidence="3">2.7.13.3</ecNumber>
    </recommendedName>
</protein>
<comment type="catalytic activity">
    <reaction evidence="1">
        <text>ATP + protein L-histidine = ADP + protein N-phospho-L-histidine.</text>
        <dbReference type="EC" id="2.7.13.3"/>
    </reaction>
</comment>
<dbReference type="EMBL" id="JBHUHV010000008">
    <property type="protein sequence ID" value="MFD2065761.1"/>
    <property type="molecule type" value="Genomic_DNA"/>
</dbReference>
<dbReference type="Pfam" id="PF00360">
    <property type="entry name" value="PHY"/>
    <property type="match status" value="1"/>
</dbReference>
<evidence type="ECO:0000259" key="12">
    <source>
        <dbReference type="PROSITE" id="PS50046"/>
    </source>
</evidence>
<feature type="domain" description="Histidine kinase" evidence="13">
    <location>
        <begin position="532"/>
        <end position="741"/>
    </location>
</feature>
<evidence type="ECO:0000313" key="14">
    <source>
        <dbReference type="EMBL" id="MFD2065761.1"/>
    </source>
</evidence>
<dbReference type="PRINTS" id="PR01033">
    <property type="entry name" value="PHYTOCHROME"/>
</dbReference>
<dbReference type="InterPro" id="IPR013515">
    <property type="entry name" value="Phytochrome_cen-reg"/>
</dbReference>
<reference evidence="15" key="1">
    <citation type="journal article" date="2019" name="Int. J. Syst. Evol. Microbiol.">
        <title>The Global Catalogue of Microorganisms (GCM) 10K type strain sequencing project: providing services to taxonomists for standard genome sequencing and annotation.</title>
        <authorList>
            <consortium name="The Broad Institute Genomics Platform"/>
            <consortium name="The Broad Institute Genome Sequencing Center for Infectious Disease"/>
            <person name="Wu L."/>
            <person name="Ma J."/>
        </authorList>
    </citation>
    <scope>NUCLEOTIDE SEQUENCE [LARGE SCALE GENOMIC DNA]</scope>
    <source>
        <strain evidence="15">JCM 16545</strain>
    </source>
</reference>
<keyword evidence="8" id="KW-0418">Kinase</keyword>
<dbReference type="Pfam" id="PF01590">
    <property type="entry name" value="GAF"/>
    <property type="match status" value="1"/>
</dbReference>
<dbReference type="InterPro" id="IPR001294">
    <property type="entry name" value="Phytochrome"/>
</dbReference>
<dbReference type="InterPro" id="IPR036890">
    <property type="entry name" value="HATPase_C_sf"/>
</dbReference>
<keyword evidence="7" id="KW-0808">Transferase</keyword>
<dbReference type="PROSITE" id="PS50109">
    <property type="entry name" value="HIS_KIN"/>
    <property type="match status" value="1"/>
</dbReference>
<evidence type="ECO:0000256" key="1">
    <source>
        <dbReference type="ARBA" id="ARBA00000085"/>
    </source>
</evidence>
<evidence type="ECO:0000256" key="5">
    <source>
        <dbReference type="ARBA" id="ARBA00022553"/>
    </source>
</evidence>
<evidence type="ECO:0000256" key="6">
    <source>
        <dbReference type="ARBA" id="ARBA00022606"/>
    </source>
</evidence>
<dbReference type="Pfam" id="PF08446">
    <property type="entry name" value="PAS_2"/>
    <property type="match status" value="1"/>
</dbReference>
<dbReference type="RefSeq" id="WP_229961869.1">
    <property type="nucleotide sequence ID" value="NZ_JAJJWI010000016.1"/>
</dbReference>
<keyword evidence="11" id="KW-0175">Coiled coil</keyword>
<dbReference type="InterPro" id="IPR003018">
    <property type="entry name" value="GAF"/>
</dbReference>
<keyword evidence="14" id="KW-0547">Nucleotide-binding</keyword>
<dbReference type="GO" id="GO:0005524">
    <property type="term" value="F:ATP binding"/>
    <property type="evidence" value="ECO:0007669"/>
    <property type="project" value="UniProtKB-KW"/>
</dbReference>
<dbReference type="InterPro" id="IPR013654">
    <property type="entry name" value="PAS_2"/>
</dbReference>
<dbReference type="CDD" id="cd00075">
    <property type="entry name" value="HATPase"/>
    <property type="match status" value="1"/>
</dbReference>
<evidence type="ECO:0000256" key="4">
    <source>
        <dbReference type="ARBA" id="ARBA00022543"/>
    </source>
</evidence>
<dbReference type="SUPFAM" id="SSF55874">
    <property type="entry name" value="ATPase domain of HSP90 chaperone/DNA topoisomerase II/histidine kinase"/>
    <property type="match status" value="1"/>
</dbReference>
<feature type="domain" description="Phytochrome chromophore attachment site" evidence="12">
    <location>
        <begin position="143"/>
        <end position="301"/>
    </location>
</feature>
<dbReference type="InterPro" id="IPR029016">
    <property type="entry name" value="GAF-like_dom_sf"/>
</dbReference>
<dbReference type="Proteomes" id="UP001597369">
    <property type="component" value="Unassembled WGS sequence"/>
</dbReference>
<keyword evidence="5" id="KW-0597">Phosphoprotein</keyword>
<dbReference type="InterPro" id="IPR052162">
    <property type="entry name" value="Sensor_kinase/Photoreceptor"/>
</dbReference>
<dbReference type="Gene3D" id="3.30.450.20">
    <property type="entry name" value="PAS domain"/>
    <property type="match status" value="1"/>
</dbReference>
<dbReference type="InterPro" id="IPR003594">
    <property type="entry name" value="HATPase_dom"/>
</dbReference>
<feature type="coiled-coil region" evidence="11">
    <location>
        <begin position="498"/>
        <end position="525"/>
    </location>
</feature>
<comment type="similarity">
    <text evidence="2">In the N-terminal section; belongs to the phytochrome family.</text>
</comment>
<dbReference type="PANTHER" id="PTHR43304:SF1">
    <property type="entry name" value="PAC DOMAIN-CONTAINING PROTEIN"/>
    <property type="match status" value="1"/>
</dbReference>
<dbReference type="InterPro" id="IPR035965">
    <property type="entry name" value="PAS-like_dom_sf"/>
</dbReference>
<dbReference type="PANTHER" id="PTHR43304">
    <property type="entry name" value="PHYTOCHROME-LIKE PROTEIN CPH1"/>
    <property type="match status" value="1"/>
</dbReference>
<evidence type="ECO:0000256" key="3">
    <source>
        <dbReference type="ARBA" id="ARBA00012438"/>
    </source>
</evidence>
<dbReference type="SUPFAM" id="SSF47384">
    <property type="entry name" value="Homodimeric domain of signal transducing histidine kinase"/>
    <property type="match status" value="1"/>
</dbReference>
<dbReference type="SUPFAM" id="SSF55785">
    <property type="entry name" value="PYP-like sensor domain (PAS domain)"/>
    <property type="match status" value="1"/>
</dbReference>
<dbReference type="InterPro" id="IPR036097">
    <property type="entry name" value="HisK_dim/P_sf"/>
</dbReference>